<reference evidence="6" key="1">
    <citation type="journal article" date="2019" name="PLoS Negl. Trop. Dis.">
        <title>Revisiting the worldwide diversity of Leptospira species in the environment.</title>
        <authorList>
            <person name="Vincent A.T."/>
            <person name="Schiettekatte O."/>
            <person name="Bourhy P."/>
            <person name="Veyrier F.J."/>
            <person name="Picardeau M."/>
        </authorList>
    </citation>
    <scope>NUCLEOTIDE SEQUENCE [LARGE SCALE GENOMIC DNA]</scope>
    <source>
        <strain evidence="6">201400974</strain>
    </source>
</reference>
<dbReference type="SUPFAM" id="SSF46689">
    <property type="entry name" value="Homeodomain-like"/>
    <property type="match status" value="1"/>
</dbReference>
<feature type="DNA-binding region" description="H-T-H motif" evidence="4">
    <location>
        <begin position="41"/>
        <end position="60"/>
    </location>
</feature>
<dbReference type="InterPro" id="IPR001647">
    <property type="entry name" value="HTH_TetR"/>
</dbReference>
<evidence type="ECO:0000259" key="5">
    <source>
        <dbReference type="PROSITE" id="PS50977"/>
    </source>
</evidence>
<comment type="caution">
    <text evidence="6">The sequence shown here is derived from an EMBL/GenBank/DDBJ whole genome shotgun (WGS) entry which is preliminary data.</text>
</comment>
<evidence type="ECO:0000256" key="3">
    <source>
        <dbReference type="ARBA" id="ARBA00023163"/>
    </source>
</evidence>
<keyword evidence="7" id="KW-1185">Reference proteome</keyword>
<dbReference type="PROSITE" id="PS50977">
    <property type="entry name" value="HTH_TETR_2"/>
    <property type="match status" value="1"/>
</dbReference>
<feature type="domain" description="HTH tetR-type" evidence="5">
    <location>
        <begin position="18"/>
        <end position="78"/>
    </location>
</feature>
<sequence>MAKKIKHKTGRPKGTGRVLDRESVLDTAWHLANRDGIENLSIKRIANELEIRSPSLYNHIKDLLDITSEVAARTANQFAENLETIMATTKPEKNRKEGLRKFILEYRNFAHNHKGVYPLLVSAPSGNENHRLASDRILKVCLTALSLKVLDARAIHQIRILRAVLHGFISLERENGFGLPESVEESFQILMKGLVEGKLLRFY</sequence>
<dbReference type="AlphaFoldDB" id="A0A4R9LWG8"/>
<gene>
    <name evidence="6" type="ORF">EHS11_01830</name>
</gene>
<dbReference type="GO" id="GO:0003677">
    <property type="term" value="F:DNA binding"/>
    <property type="evidence" value="ECO:0007669"/>
    <property type="project" value="UniProtKB-UniRule"/>
</dbReference>
<dbReference type="Proteomes" id="UP000298264">
    <property type="component" value="Unassembled WGS sequence"/>
</dbReference>
<evidence type="ECO:0000313" key="6">
    <source>
        <dbReference type="EMBL" id="TGN14401.1"/>
    </source>
</evidence>
<protein>
    <submittedName>
        <fullName evidence="6">TetR/AcrR family transcriptional regulator</fullName>
    </submittedName>
</protein>
<dbReference type="OrthoDB" id="9785164at2"/>
<organism evidence="6 7">
    <name type="scientific">Leptospira ilyithenensis</name>
    <dbReference type="NCBI Taxonomy" id="2484901"/>
    <lineage>
        <taxon>Bacteria</taxon>
        <taxon>Pseudomonadati</taxon>
        <taxon>Spirochaetota</taxon>
        <taxon>Spirochaetia</taxon>
        <taxon>Leptospirales</taxon>
        <taxon>Leptospiraceae</taxon>
        <taxon>Leptospira</taxon>
    </lineage>
</organism>
<keyword evidence="3" id="KW-0804">Transcription</keyword>
<dbReference type="InterPro" id="IPR025996">
    <property type="entry name" value="MT1864/Rv1816-like_C"/>
</dbReference>
<dbReference type="Gene3D" id="1.10.357.10">
    <property type="entry name" value="Tetracycline Repressor, domain 2"/>
    <property type="match status" value="1"/>
</dbReference>
<dbReference type="InterPro" id="IPR036271">
    <property type="entry name" value="Tet_transcr_reg_TetR-rel_C_sf"/>
</dbReference>
<evidence type="ECO:0000256" key="2">
    <source>
        <dbReference type="ARBA" id="ARBA00023125"/>
    </source>
</evidence>
<dbReference type="Gene3D" id="1.10.10.60">
    <property type="entry name" value="Homeodomain-like"/>
    <property type="match status" value="1"/>
</dbReference>
<dbReference type="EMBL" id="RQHV01000005">
    <property type="protein sequence ID" value="TGN14401.1"/>
    <property type="molecule type" value="Genomic_DNA"/>
</dbReference>
<keyword evidence="2 4" id="KW-0238">DNA-binding</keyword>
<evidence type="ECO:0000313" key="7">
    <source>
        <dbReference type="Proteomes" id="UP000298264"/>
    </source>
</evidence>
<accession>A0A4R9LWG8</accession>
<keyword evidence="1" id="KW-0805">Transcription regulation</keyword>
<dbReference type="SUPFAM" id="SSF48498">
    <property type="entry name" value="Tetracyclin repressor-like, C-terminal domain"/>
    <property type="match status" value="1"/>
</dbReference>
<proteinExistence type="predicted"/>
<dbReference type="RefSeq" id="WP_135762717.1">
    <property type="nucleotide sequence ID" value="NZ_RQHV01000005.1"/>
</dbReference>
<evidence type="ECO:0000256" key="1">
    <source>
        <dbReference type="ARBA" id="ARBA00023015"/>
    </source>
</evidence>
<dbReference type="Pfam" id="PF13305">
    <property type="entry name" value="TetR_C_33"/>
    <property type="match status" value="1"/>
</dbReference>
<name>A0A4R9LWG8_9LEPT</name>
<evidence type="ECO:0000256" key="4">
    <source>
        <dbReference type="PROSITE-ProRule" id="PRU00335"/>
    </source>
</evidence>
<dbReference type="InterPro" id="IPR009057">
    <property type="entry name" value="Homeodomain-like_sf"/>
</dbReference>